<feature type="region of interest" description="Disordered" evidence="1">
    <location>
        <begin position="160"/>
        <end position="181"/>
    </location>
</feature>
<name>A0AAN9TFZ3_9HEMI</name>
<evidence type="ECO:0000256" key="1">
    <source>
        <dbReference type="SAM" id="MobiDB-lite"/>
    </source>
</evidence>
<dbReference type="Proteomes" id="UP001367676">
    <property type="component" value="Unassembled WGS sequence"/>
</dbReference>
<organism evidence="2 3">
    <name type="scientific">Parthenolecanium corni</name>
    <dbReference type="NCBI Taxonomy" id="536013"/>
    <lineage>
        <taxon>Eukaryota</taxon>
        <taxon>Metazoa</taxon>
        <taxon>Ecdysozoa</taxon>
        <taxon>Arthropoda</taxon>
        <taxon>Hexapoda</taxon>
        <taxon>Insecta</taxon>
        <taxon>Pterygota</taxon>
        <taxon>Neoptera</taxon>
        <taxon>Paraneoptera</taxon>
        <taxon>Hemiptera</taxon>
        <taxon>Sternorrhyncha</taxon>
        <taxon>Coccoidea</taxon>
        <taxon>Coccidae</taxon>
        <taxon>Parthenolecanium</taxon>
    </lineage>
</organism>
<dbReference type="EMBL" id="JBBCAQ010000022">
    <property type="protein sequence ID" value="KAK7590668.1"/>
    <property type="molecule type" value="Genomic_DNA"/>
</dbReference>
<dbReference type="AlphaFoldDB" id="A0AAN9TFZ3"/>
<reference evidence="2 3" key="1">
    <citation type="submission" date="2024-03" db="EMBL/GenBank/DDBJ databases">
        <title>Adaptation during the transition from Ophiocordyceps entomopathogen to insect associate is accompanied by gene loss and intensified selection.</title>
        <authorList>
            <person name="Ward C.M."/>
            <person name="Onetto C.A."/>
            <person name="Borneman A.R."/>
        </authorList>
    </citation>
    <scope>NUCLEOTIDE SEQUENCE [LARGE SCALE GENOMIC DNA]</scope>
    <source>
        <strain evidence="2">AWRI1</strain>
        <tissue evidence="2">Single Adult Female</tissue>
    </source>
</reference>
<protein>
    <submittedName>
        <fullName evidence="2">Uncharacterized protein</fullName>
    </submittedName>
</protein>
<sequence>MVENKNGLTTDKILIFSFFAHWTKPAALCWSRQFKILTKPAALCWSQKFEILTEPEALCWSQKFKISTKLAALCWSQKFEISTEPAALCWSRKFEIWTEPAALLLTSIKSNPPCNDVTTPIPTTSIITSCFFRMMNSWLLGLQEVSIKYRECKDKWAPGQGRNQRIVHPAKETPPPEQLIPSRHLNPPVPSILPQPWTCAALETEILCLAIFPKIPDDSDQHSIVAKCEFDVTFLQSKNKRYIGT</sequence>
<gene>
    <name evidence="2" type="ORF">V9T40_002281</name>
</gene>
<keyword evidence="3" id="KW-1185">Reference proteome</keyword>
<evidence type="ECO:0000313" key="2">
    <source>
        <dbReference type="EMBL" id="KAK7590668.1"/>
    </source>
</evidence>
<accession>A0AAN9TFZ3</accession>
<evidence type="ECO:0000313" key="3">
    <source>
        <dbReference type="Proteomes" id="UP001367676"/>
    </source>
</evidence>
<proteinExistence type="predicted"/>
<comment type="caution">
    <text evidence="2">The sequence shown here is derived from an EMBL/GenBank/DDBJ whole genome shotgun (WGS) entry which is preliminary data.</text>
</comment>